<keyword evidence="1" id="KW-1133">Transmembrane helix</keyword>
<dbReference type="EMBL" id="SUPK01000001">
    <property type="protein sequence ID" value="TJY44143.1"/>
    <property type="molecule type" value="Genomic_DNA"/>
</dbReference>
<feature type="transmembrane region" description="Helical" evidence="1">
    <location>
        <begin position="80"/>
        <end position="100"/>
    </location>
</feature>
<keyword evidence="1" id="KW-0472">Membrane</keyword>
<dbReference type="AlphaFoldDB" id="A0A4U0FGL5"/>
<keyword evidence="3" id="KW-1185">Reference proteome</keyword>
<evidence type="ECO:0000313" key="2">
    <source>
        <dbReference type="EMBL" id="TJY44143.1"/>
    </source>
</evidence>
<feature type="transmembrane region" description="Helical" evidence="1">
    <location>
        <begin position="126"/>
        <end position="146"/>
    </location>
</feature>
<organism evidence="2 3">
    <name type="scientific">Cohnella pontilimi</name>
    <dbReference type="NCBI Taxonomy" id="2564100"/>
    <lineage>
        <taxon>Bacteria</taxon>
        <taxon>Bacillati</taxon>
        <taxon>Bacillota</taxon>
        <taxon>Bacilli</taxon>
        <taxon>Bacillales</taxon>
        <taxon>Paenibacillaceae</taxon>
        <taxon>Cohnella</taxon>
    </lineage>
</organism>
<dbReference type="Proteomes" id="UP000309673">
    <property type="component" value="Unassembled WGS sequence"/>
</dbReference>
<proteinExistence type="predicted"/>
<dbReference type="OrthoDB" id="156858at2"/>
<reference evidence="2 3" key="1">
    <citation type="submission" date="2019-04" db="EMBL/GenBank/DDBJ databases">
        <title>Cohnella sp. nov., isolated from soil.</title>
        <authorList>
            <person name="Kim W."/>
        </authorList>
    </citation>
    <scope>NUCLEOTIDE SEQUENCE [LARGE SCALE GENOMIC DNA]</scope>
    <source>
        <strain evidence="2 3">CAU 1483</strain>
    </source>
</reference>
<comment type="caution">
    <text evidence="2">The sequence shown here is derived from an EMBL/GenBank/DDBJ whole genome shotgun (WGS) entry which is preliminary data.</text>
</comment>
<protein>
    <submittedName>
        <fullName evidence="2">Uncharacterized protein</fullName>
    </submittedName>
</protein>
<gene>
    <name evidence="2" type="ORF">E5161_01740</name>
</gene>
<keyword evidence="1" id="KW-0812">Transmembrane</keyword>
<evidence type="ECO:0000256" key="1">
    <source>
        <dbReference type="SAM" id="Phobius"/>
    </source>
</evidence>
<sequence length="158" mass="17132">MCDSILEATTASAYPAWKASKLLTLVLPNTQDRDLVVSVYRSMHILAAGPLRTTTLVAILSGGVLAVLTRWGLFRFNWIIAKQLLSIVVIGIGLIAIYQLTLKGVTIVEGDIADGGSRLDVNNHRLLVGAVLQMISLFALYVISVFKPWGERGKKKAA</sequence>
<evidence type="ECO:0000313" key="3">
    <source>
        <dbReference type="Proteomes" id="UP000309673"/>
    </source>
</evidence>
<dbReference type="RefSeq" id="WP_136775863.1">
    <property type="nucleotide sequence ID" value="NZ_SUPK01000001.1"/>
</dbReference>
<feature type="transmembrane region" description="Helical" evidence="1">
    <location>
        <begin position="45"/>
        <end position="68"/>
    </location>
</feature>
<accession>A0A4U0FGL5</accession>
<name>A0A4U0FGL5_9BACL</name>